<dbReference type="PANTHER" id="PTHR34573:SF1">
    <property type="entry name" value="VITAMIN K EPOXIDE REDUCTASE DOMAIN-CONTAINING PROTEIN"/>
    <property type="match status" value="1"/>
</dbReference>
<accession>A0A1F6V5H3</accession>
<dbReference type="Proteomes" id="UP000178700">
    <property type="component" value="Unassembled WGS sequence"/>
</dbReference>
<dbReference type="PANTHER" id="PTHR34573">
    <property type="entry name" value="VKC DOMAIN-CONTAINING PROTEIN"/>
    <property type="match status" value="1"/>
</dbReference>
<gene>
    <name evidence="1" type="ORF">A2642_03650</name>
</gene>
<dbReference type="Gene3D" id="3.40.30.10">
    <property type="entry name" value="Glutaredoxin"/>
    <property type="match status" value="1"/>
</dbReference>
<sequence length="131" mass="14197">MDNNAKIFLSVVGLLILGVLATVLIRAGSNGKPIEPGKYDVFAQCLGEKGAIFYGAFWCSHCQAQKKLFGTSAKLLPYVECSNVNGQGQTQICIDKKIPSYPTWEFADGTRLNGEIPLAQLAEKTSCELPK</sequence>
<comment type="caution">
    <text evidence="1">The sequence shown here is derived from an EMBL/GenBank/DDBJ whole genome shotgun (WGS) entry which is preliminary data.</text>
</comment>
<reference evidence="1 2" key="1">
    <citation type="journal article" date="2016" name="Nat. Commun.">
        <title>Thousands of microbial genomes shed light on interconnected biogeochemical processes in an aquifer system.</title>
        <authorList>
            <person name="Anantharaman K."/>
            <person name="Brown C.T."/>
            <person name="Hug L.A."/>
            <person name="Sharon I."/>
            <person name="Castelle C.J."/>
            <person name="Probst A.J."/>
            <person name="Thomas B.C."/>
            <person name="Singh A."/>
            <person name="Wilkins M.J."/>
            <person name="Karaoz U."/>
            <person name="Brodie E.L."/>
            <person name="Williams K.H."/>
            <person name="Hubbard S.S."/>
            <person name="Banfield J.F."/>
        </authorList>
    </citation>
    <scope>NUCLEOTIDE SEQUENCE [LARGE SCALE GENOMIC DNA]</scope>
</reference>
<evidence type="ECO:0000313" key="1">
    <source>
        <dbReference type="EMBL" id="OGI64769.1"/>
    </source>
</evidence>
<evidence type="ECO:0008006" key="3">
    <source>
        <dbReference type="Google" id="ProtNLM"/>
    </source>
</evidence>
<organism evidence="1 2">
    <name type="scientific">Candidatus Nomurabacteria bacterium RIFCSPHIGHO2_01_FULL_39_10</name>
    <dbReference type="NCBI Taxonomy" id="1801733"/>
    <lineage>
        <taxon>Bacteria</taxon>
        <taxon>Candidatus Nomuraibacteriota</taxon>
    </lineage>
</organism>
<protein>
    <recommendedName>
        <fullName evidence="3">Thioredoxin domain-containing protein</fullName>
    </recommendedName>
</protein>
<name>A0A1F6V5H3_9BACT</name>
<dbReference type="InterPro" id="IPR036249">
    <property type="entry name" value="Thioredoxin-like_sf"/>
</dbReference>
<dbReference type="EMBL" id="MFTJ01000038">
    <property type="protein sequence ID" value="OGI64769.1"/>
    <property type="molecule type" value="Genomic_DNA"/>
</dbReference>
<proteinExistence type="predicted"/>
<evidence type="ECO:0000313" key="2">
    <source>
        <dbReference type="Proteomes" id="UP000178700"/>
    </source>
</evidence>
<dbReference type="SUPFAM" id="SSF52833">
    <property type="entry name" value="Thioredoxin-like"/>
    <property type="match status" value="1"/>
</dbReference>
<dbReference type="AlphaFoldDB" id="A0A1F6V5H3"/>